<evidence type="ECO:0000313" key="3">
    <source>
        <dbReference type="EMBL" id="KAF7233569.1"/>
    </source>
</evidence>
<protein>
    <recommendedName>
        <fullName evidence="2">Lsm14-like N-terminal domain-containing protein</fullName>
    </recommendedName>
</protein>
<dbReference type="SUPFAM" id="SSF50182">
    <property type="entry name" value="Sm-like ribonucleoproteins"/>
    <property type="match status" value="1"/>
</dbReference>
<accession>A0A8S9YBE7</accession>
<dbReference type="Proteomes" id="UP000822476">
    <property type="component" value="Unassembled WGS sequence"/>
</dbReference>
<dbReference type="Pfam" id="PF12701">
    <property type="entry name" value="LSM14"/>
    <property type="match status" value="1"/>
</dbReference>
<feature type="region of interest" description="Disordered" evidence="1">
    <location>
        <begin position="124"/>
        <end position="148"/>
    </location>
</feature>
<dbReference type="OrthoDB" id="21539at2759"/>
<evidence type="ECO:0000259" key="2">
    <source>
        <dbReference type="SMART" id="SM01271"/>
    </source>
</evidence>
<dbReference type="PANTHER" id="PTHR13586">
    <property type="entry name" value="SCD6 PROTEIN-RELATED"/>
    <property type="match status" value="1"/>
</dbReference>
<dbReference type="InterPro" id="IPR010920">
    <property type="entry name" value="LSM_dom_sf"/>
</dbReference>
<dbReference type="Gene3D" id="2.30.30.100">
    <property type="match status" value="1"/>
</dbReference>
<dbReference type="EMBL" id="JTDE01020976">
    <property type="protein sequence ID" value="KAF7233569.1"/>
    <property type="molecule type" value="Genomic_DNA"/>
</dbReference>
<name>A0A8S9YBE7_9TREM</name>
<feature type="domain" description="Lsm14-like N-terminal" evidence="2">
    <location>
        <begin position="9"/>
        <end position="111"/>
    </location>
</feature>
<comment type="caution">
    <text evidence="3">The sequence shown here is derived from an EMBL/GenBank/DDBJ whole genome shotgun (WGS) entry which is preliminary data.</text>
</comment>
<reference evidence="3" key="1">
    <citation type="submission" date="2019-07" db="EMBL/GenBank/DDBJ databases">
        <title>Annotation for the trematode Paragonimus miyazaki's.</title>
        <authorList>
            <person name="Choi Y.-J."/>
        </authorList>
    </citation>
    <scope>NUCLEOTIDE SEQUENCE</scope>
    <source>
        <strain evidence="3">Japan</strain>
    </source>
</reference>
<dbReference type="InterPro" id="IPR025609">
    <property type="entry name" value="Lsm14-like_N"/>
</dbReference>
<dbReference type="SMART" id="SM01271">
    <property type="entry name" value="LSM14"/>
    <property type="match status" value="1"/>
</dbReference>
<evidence type="ECO:0000256" key="1">
    <source>
        <dbReference type="SAM" id="MobiDB-lite"/>
    </source>
</evidence>
<organism evidence="3 4">
    <name type="scientific">Paragonimus skrjabini miyazakii</name>
    <dbReference type="NCBI Taxonomy" id="59628"/>
    <lineage>
        <taxon>Eukaryota</taxon>
        <taxon>Metazoa</taxon>
        <taxon>Spiralia</taxon>
        <taxon>Lophotrochozoa</taxon>
        <taxon>Platyhelminthes</taxon>
        <taxon>Trematoda</taxon>
        <taxon>Digenea</taxon>
        <taxon>Plagiorchiida</taxon>
        <taxon>Troglotremata</taxon>
        <taxon>Troglotrematidae</taxon>
        <taxon>Paragonimus</taxon>
    </lineage>
</organism>
<keyword evidence="4" id="KW-1185">Reference proteome</keyword>
<sequence>MMGMEIQPNRLSLGKNVSLITGAQYRYEGVVAAINSIEGTLTLQNVRFWGTENRVPGNVTKQNGENQAPVVGSVFDAITFWMSSIVQLCIVDEMKPEVNDLGDKGVVKAGIALDGNRSRGRRLRNWWPSNDDPQRLSMRSSPNTGVDGISRIPVHMGRYLNSTVSPMQASQPRMLVSYPRRGRGGGIFPRQASYVPVVPILPSSGAVRRSGYGPNIRGSSYRILGTPIPTGPRGLGRKPGQPIRRAAGNINERRYGQNSLNQTGGVFVYLPPEMAAAYQSHGINLVPARPLINRRRAVERRGASRAPGSAEQEVDCNTPYDFETANAELEAELAKISINAEGMLTTSTSQSQGIEAAGPINSTSAYSTGDVCTNNPRPPSSPLSAGIIGTSGAGNGASGDSSIGAVTSTINSSATESATNVITTNAEGYGLLAKGEYYVREKCFFDQISRSESGPKGHFSANGMRGPNMQTTYGGVSSSRTGSFMNSGFISGSGPGLSTATAARRERQLNMETFGPIAARSTFAPRRRTNASLSREFLVSASA</sequence>
<evidence type="ECO:0000313" key="4">
    <source>
        <dbReference type="Proteomes" id="UP000822476"/>
    </source>
</evidence>
<gene>
    <name evidence="3" type="ORF">EG68_10787</name>
</gene>
<proteinExistence type="predicted"/>
<dbReference type="AlphaFoldDB" id="A0A8S9YBE7"/>